<reference evidence="2 3" key="1">
    <citation type="submission" date="2022-04" db="EMBL/GenBank/DDBJ databases">
        <title>Positive selection, recombination, and allopatry shape intraspecific diversity of widespread and dominant cyanobacteria.</title>
        <authorList>
            <person name="Wei J."/>
            <person name="Shu W."/>
            <person name="Hu C."/>
        </authorList>
    </citation>
    <scope>NUCLEOTIDE SEQUENCE [LARGE SCALE GENOMIC DNA]</scope>
    <source>
        <strain evidence="2 3">AS-A4</strain>
    </source>
</reference>
<accession>A0ABV0KU53</accession>
<dbReference type="RefSeq" id="WP_190449883.1">
    <property type="nucleotide sequence ID" value="NZ_JAMPLM010000087.1"/>
</dbReference>
<evidence type="ECO:0000256" key="1">
    <source>
        <dbReference type="SAM" id="MobiDB-lite"/>
    </source>
</evidence>
<feature type="region of interest" description="Disordered" evidence="1">
    <location>
        <begin position="50"/>
        <end position="104"/>
    </location>
</feature>
<name>A0ABV0KU53_9CYAN</name>
<dbReference type="EMBL" id="JAMPLM010000087">
    <property type="protein sequence ID" value="MEP1062756.1"/>
    <property type="molecule type" value="Genomic_DNA"/>
</dbReference>
<keyword evidence="3" id="KW-1185">Reference proteome</keyword>
<feature type="compositionally biased region" description="Gly residues" evidence="1">
    <location>
        <begin position="85"/>
        <end position="104"/>
    </location>
</feature>
<dbReference type="Proteomes" id="UP001476950">
    <property type="component" value="Unassembled WGS sequence"/>
</dbReference>
<protein>
    <submittedName>
        <fullName evidence="2">Uncharacterized protein</fullName>
    </submittedName>
</protein>
<gene>
    <name evidence="2" type="ORF">NDI38_30740</name>
</gene>
<organism evidence="2 3">
    <name type="scientific">Stenomitos frigidus AS-A4</name>
    <dbReference type="NCBI Taxonomy" id="2933935"/>
    <lineage>
        <taxon>Bacteria</taxon>
        <taxon>Bacillati</taxon>
        <taxon>Cyanobacteriota</taxon>
        <taxon>Cyanophyceae</taxon>
        <taxon>Leptolyngbyales</taxon>
        <taxon>Leptolyngbyaceae</taxon>
        <taxon>Stenomitos</taxon>
    </lineage>
</organism>
<proteinExistence type="predicted"/>
<feature type="compositionally biased region" description="Low complexity" evidence="1">
    <location>
        <begin position="50"/>
        <end position="84"/>
    </location>
</feature>
<sequence length="104" mass="10078">MELIIFISILFLVFALCGGTGAQSASLQRKRRGASDRLASPIFMFGGASHSNYSDSSSSSEFSSGNSGASSYGGDCSGGSSYSGSDGGGGFSGSDGGGSSGGGC</sequence>
<comment type="caution">
    <text evidence="2">The sequence shown here is derived from an EMBL/GenBank/DDBJ whole genome shotgun (WGS) entry which is preliminary data.</text>
</comment>
<evidence type="ECO:0000313" key="2">
    <source>
        <dbReference type="EMBL" id="MEP1062756.1"/>
    </source>
</evidence>
<evidence type="ECO:0000313" key="3">
    <source>
        <dbReference type="Proteomes" id="UP001476950"/>
    </source>
</evidence>